<accession>A0A9W7IE58</accession>
<comment type="similarity">
    <text evidence="1">Belongs to the plant acyltransferase family.</text>
</comment>
<evidence type="ECO:0000256" key="2">
    <source>
        <dbReference type="ARBA" id="ARBA00022679"/>
    </source>
</evidence>
<dbReference type="Pfam" id="PF02458">
    <property type="entry name" value="Transferase"/>
    <property type="match status" value="1"/>
</dbReference>
<protein>
    <submittedName>
        <fullName evidence="4">Uncharacterized protein</fullName>
    </submittedName>
</protein>
<dbReference type="PANTHER" id="PTHR31623:SF28">
    <property type="entry name" value="BAHD ACYLTRANSFERASE"/>
    <property type="match status" value="1"/>
</dbReference>
<dbReference type="EMBL" id="BSYR01000025">
    <property type="protein sequence ID" value="GMI93547.1"/>
    <property type="molecule type" value="Genomic_DNA"/>
</dbReference>
<comment type="caution">
    <text evidence="4">The sequence shown here is derived from an EMBL/GenBank/DDBJ whole genome shotgun (WGS) entry which is preliminary data.</text>
</comment>
<evidence type="ECO:0000256" key="1">
    <source>
        <dbReference type="ARBA" id="ARBA00009861"/>
    </source>
</evidence>
<dbReference type="Gene3D" id="3.30.559.10">
    <property type="entry name" value="Chloramphenicol acetyltransferase-like domain"/>
    <property type="match status" value="2"/>
</dbReference>
<dbReference type="GO" id="GO:0016746">
    <property type="term" value="F:acyltransferase activity"/>
    <property type="evidence" value="ECO:0007669"/>
    <property type="project" value="UniProtKB-KW"/>
</dbReference>
<keyword evidence="5" id="KW-1185">Reference proteome</keyword>
<proteinExistence type="inferred from homology"/>
<dbReference type="InterPro" id="IPR023213">
    <property type="entry name" value="CAT-like_dom_sf"/>
</dbReference>
<gene>
    <name evidence="4" type="ORF">HRI_003024000</name>
</gene>
<name>A0A9W7IE58_HIBTR</name>
<keyword evidence="2" id="KW-0808">Transferase</keyword>
<reference evidence="4" key="1">
    <citation type="submission" date="2023-05" db="EMBL/GenBank/DDBJ databases">
        <title>Genome and transcriptome analyses reveal genes involved in the formation of fine ridges on petal epidermal cells in Hibiscus trionum.</title>
        <authorList>
            <person name="Koshimizu S."/>
            <person name="Masuda S."/>
            <person name="Ishii T."/>
            <person name="Shirasu K."/>
            <person name="Hoshino A."/>
            <person name="Arita M."/>
        </authorList>
    </citation>
    <scope>NUCLEOTIDE SEQUENCE</scope>
    <source>
        <strain evidence="4">Hamamatsu line</strain>
    </source>
</reference>
<evidence type="ECO:0000256" key="3">
    <source>
        <dbReference type="ARBA" id="ARBA00023315"/>
    </source>
</evidence>
<dbReference type="AlphaFoldDB" id="A0A9W7IE58"/>
<dbReference type="PANTHER" id="PTHR31623">
    <property type="entry name" value="F21J9.9"/>
    <property type="match status" value="1"/>
</dbReference>
<organism evidence="4 5">
    <name type="scientific">Hibiscus trionum</name>
    <name type="common">Flower of an hour</name>
    <dbReference type="NCBI Taxonomy" id="183268"/>
    <lineage>
        <taxon>Eukaryota</taxon>
        <taxon>Viridiplantae</taxon>
        <taxon>Streptophyta</taxon>
        <taxon>Embryophyta</taxon>
        <taxon>Tracheophyta</taxon>
        <taxon>Spermatophyta</taxon>
        <taxon>Magnoliopsida</taxon>
        <taxon>eudicotyledons</taxon>
        <taxon>Gunneridae</taxon>
        <taxon>Pentapetalae</taxon>
        <taxon>rosids</taxon>
        <taxon>malvids</taxon>
        <taxon>Malvales</taxon>
        <taxon>Malvaceae</taxon>
        <taxon>Malvoideae</taxon>
        <taxon>Hibiscus</taxon>
    </lineage>
</organism>
<dbReference type="OrthoDB" id="1932220at2759"/>
<sequence length="452" mass="50490">MEVEIISRETLKPSLPTPEHLRTYKLCLFDQLAPPVYVPISLFYSAGDGNHPGKSSDHLKDSLSKILTHYYPFAGRLNDDGLTVDCNDDGAVFVEARVSCELSFVVDEPENEVLERLLPLNPRLHQAQLSAGGGNPVMLGVQVNYFACGGVAIGVCISHVIADGAAAAGFLKAWSRFACGSTDTIETESVVYDCGSRFPPQDLSEFYRVTNPIDEKIYVSLSPKDMVSNRFCFDGRKITAIRNEIRDNSSQYNSTRVESVIALIWEALIAASSTTTKNAEPLQPPITVIGNSVNLRHRMNPPLPQQCIGNVSFLVIVSSFDDKTKNRSSLAKRIRRSVKERDEECKREITYMGTGEWLNDFMNQVCGEFERDSNMGAFFFASWCRFLFYEVDFGWGKPVWVEGGLKMNRTAIFVDSSDGEGIEAWITLSREEMEKLEQQQGILTYSTFKPSV</sequence>
<keyword evidence="3" id="KW-0012">Acyltransferase</keyword>
<dbReference type="Proteomes" id="UP001165190">
    <property type="component" value="Unassembled WGS sequence"/>
</dbReference>
<evidence type="ECO:0000313" key="4">
    <source>
        <dbReference type="EMBL" id="GMI93547.1"/>
    </source>
</evidence>
<evidence type="ECO:0000313" key="5">
    <source>
        <dbReference type="Proteomes" id="UP001165190"/>
    </source>
</evidence>